<evidence type="ECO:0000313" key="4">
    <source>
        <dbReference type="Proteomes" id="UP000192578"/>
    </source>
</evidence>
<reference evidence="4" key="1">
    <citation type="submission" date="2017-01" db="EMBL/GenBank/DDBJ databases">
        <title>Comparative genomics of anhydrobiosis in the tardigrade Hypsibius dujardini.</title>
        <authorList>
            <person name="Yoshida Y."/>
            <person name="Koutsovoulos G."/>
            <person name="Laetsch D."/>
            <person name="Stevens L."/>
            <person name="Kumar S."/>
            <person name="Horikawa D."/>
            <person name="Ishino K."/>
            <person name="Komine S."/>
            <person name="Tomita M."/>
            <person name="Blaxter M."/>
            <person name="Arakawa K."/>
        </authorList>
    </citation>
    <scope>NUCLEOTIDE SEQUENCE [LARGE SCALE GENOMIC DNA]</scope>
    <source>
        <strain evidence="4">Z151</strain>
    </source>
</reference>
<dbReference type="GO" id="GO:0098831">
    <property type="term" value="C:presynaptic active zone cytoplasmic component"/>
    <property type="evidence" value="ECO:0007669"/>
    <property type="project" value="TreeGrafter"/>
</dbReference>
<dbReference type="PANTHER" id="PTHR10480:SF12">
    <property type="entry name" value="UNC-13, ISOFORM E"/>
    <property type="match status" value="1"/>
</dbReference>
<dbReference type="Pfam" id="PF00168">
    <property type="entry name" value="C2"/>
    <property type="match status" value="1"/>
</dbReference>
<dbReference type="InterPro" id="IPR027080">
    <property type="entry name" value="Unc-13"/>
</dbReference>
<organism evidence="3 4">
    <name type="scientific">Hypsibius exemplaris</name>
    <name type="common">Freshwater tardigrade</name>
    <dbReference type="NCBI Taxonomy" id="2072580"/>
    <lineage>
        <taxon>Eukaryota</taxon>
        <taxon>Metazoa</taxon>
        <taxon>Ecdysozoa</taxon>
        <taxon>Tardigrada</taxon>
        <taxon>Eutardigrada</taxon>
        <taxon>Parachela</taxon>
        <taxon>Hypsibioidea</taxon>
        <taxon>Hypsibiidae</taxon>
        <taxon>Hypsibius</taxon>
    </lineage>
</organism>
<accession>A0A9X6NN02</accession>
<dbReference type="GO" id="GO:0031594">
    <property type="term" value="C:neuromuscular junction"/>
    <property type="evidence" value="ECO:0007669"/>
    <property type="project" value="TreeGrafter"/>
</dbReference>
<dbReference type="GO" id="GO:0016081">
    <property type="term" value="P:synaptic vesicle docking"/>
    <property type="evidence" value="ECO:0007669"/>
    <property type="project" value="TreeGrafter"/>
</dbReference>
<feature type="compositionally biased region" description="Basic and acidic residues" evidence="1">
    <location>
        <begin position="266"/>
        <end position="275"/>
    </location>
</feature>
<evidence type="ECO:0000313" key="3">
    <source>
        <dbReference type="EMBL" id="OWA53456.1"/>
    </source>
</evidence>
<dbReference type="InterPro" id="IPR000008">
    <property type="entry name" value="C2_dom"/>
</dbReference>
<feature type="compositionally biased region" description="Basic and acidic residues" evidence="1">
    <location>
        <begin position="379"/>
        <end position="394"/>
    </location>
</feature>
<feature type="compositionally biased region" description="Low complexity" evidence="1">
    <location>
        <begin position="296"/>
        <end position="306"/>
    </location>
</feature>
<dbReference type="GO" id="GO:0043195">
    <property type="term" value="C:terminal bouton"/>
    <property type="evidence" value="ECO:0007669"/>
    <property type="project" value="TreeGrafter"/>
</dbReference>
<evidence type="ECO:0000256" key="1">
    <source>
        <dbReference type="SAM" id="MobiDB-lite"/>
    </source>
</evidence>
<protein>
    <submittedName>
        <fullName evidence="3">Phorbol ester/diacylglycerol-binding protein unc-13</fullName>
    </submittedName>
</protein>
<dbReference type="CDD" id="cd08394">
    <property type="entry name" value="C2A_Munc13"/>
    <property type="match status" value="1"/>
</dbReference>
<feature type="compositionally biased region" description="Polar residues" evidence="1">
    <location>
        <begin position="395"/>
        <end position="431"/>
    </location>
</feature>
<dbReference type="GO" id="GO:0005516">
    <property type="term" value="F:calmodulin binding"/>
    <property type="evidence" value="ECO:0007669"/>
    <property type="project" value="TreeGrafter"/>
</dbReference>
<name>A0A9X6NN02_HYPEX</name>
<feature type="region of interest" description="Disordered" evidence="1">
    <location>
        <begin position="379"/>
        <end position="440"/>
    </location>
</feature>
<dbReference type="PROSITE" id="PS50004">
    <property type="entry name" value="C2"/>
    <property type="match status" value="1"/>
</dbReference>
<dbReference type="Proteomes" id="UP000192578">
    <property type="component" value="Unassembled WGS sequence"/>
</dbReference>
<dbReference type="GO" id="GO:0016082">
    <property type="term" value="P:synaptic vesicle priming"/>
    <property type="evidence" value="ECO:0007669"/>
    <property type="project" value="TreeGrafter"/>
</dbReference>
<dbReference type="GO" id="GO:0035249">
    <property type="term" value="P:synaptic transmission, glutamatergic"/>
    <property type="evidence" value="ECO:0007669"/>
    <property type="project" value="TreeGrafter"/>
</dbReference>
<dbReference type="FunFam" id="2.60.40.150:FF:000031">
    <property type="entry name" value="Protein unc-13 homolog B"/>
    <property type="match status" value="1"/>
</dbReference>
<dbReference type="AlphaFoldDB" id="A0A9X6NN02"/>
<dbReference type="GO" id="GO:0017075">
    <property type="term" value="F:syntaxin-1 binding"/>
    <property type="evidence" value="ECO:0007669"/>
    <property type="project" value="TreeGrafter"/>
</dbReference>
<dbReference type="PANTHER" id="PTHR10480">
    <property type="entry name" value="PROTEIN UNC-13 HOMOLOG"/>
    <property type="match status" value="1"/>
</dbReference>
<gene>
    <name evidence="3" type="ORF">BV898_17884</name>
</gene>
<feature type="domain" description="C2" evidence="2">
    <location>
        <begin position="1"/>
        <end position="97"/>
    </location>
</feature>
<dbReference type="SUPFAM" id="SSF49562">
    <property type="entry name" value="C2 domain (Calcium/lipid-binding domain, CaLB)"/>
    <property type="match status" value="1"/>
</dbReference>
<dbReference type="Gene3D" id="2.60.40.150">
    <property type="entry name" value="C2 domain"/>
    <property type="match status" value="1"/>
</dbReference>
<evidence type="ECO:0000259" key="2">
    <source>
        <dbReference type="PROSITE" id="PS50004"/>
    </source>
</evidence>
<sequence>MSLLCVAVKRGRLNGPPDRFNTYVTLKLENVKSTTVAVKGSQPCWEQEFIFETNRLDTGLVIELWNKGMLWDKLIGTYWFPLFSIPHSACEGPGKWIFLDAEFNLQNGEIVGTHLPSGHSLHVDCRFELPNDIPEGEAMELQKKLAVFNHIMDQEMETLQRQHRRTSHMQNGLSEDSDYTSDVNFPVHHPNSSAHQFMPSNSNRRRDRPPMQKQRSTLSPYYPQMEQAESQSFENSSFEAPYPQDTAGPSSFSRRSSRAGQYGGGHPDDQPEFHRSPSNASDPMYYNSRPQDRLRPSYSTSRSPSPEVYPHRASVDISGSVSSQDIGRPSGNYSRRSSFQTRRRSNQPAELFYENGEMSAQEDNNMSVDLAEDRMLHDRRYSSQDRLPRRDSNSRQETVSSVASYQSSFEQNGHYRMQQQDTMESSSSQQDHIGDDGWQKSAPHLTVITDEQQQSSHDLMMYHEEERDGQMSSADDTLLEMDQYADPDRPETATPGSPLVQDFPAVPAASTAKRESVVKIQTPQLGSVAGTPPVVATPPPVETDPITGLLVPQNSVKHKWLRAFGKVVTQLPMFICSSHASAAGCHFLTEILHLHLEYSHAFTILASRGYKAFICGASFITPWIGLPQTICNGGLRSQTAGGSSTRYLLGLTGRMSALPSRNTCNSFHFRSA</sequence>
<dbReference type="SMART" id="SM00239">
    <property type="entry name" value="C2"/>
    <property type="match status" value="1"/>
</dbReference>
<comment type="caution">
    <text evidence="3">The sequence shown here is derived from an EMBL/GenBank/DDBJ whole genome shotgun (WGS) entry which is preliminary data.</text>
</comment>
<dbReference type="GO" id="GO:0030672">
    <property type="term" value="C:synaptic vesicle membrane"/>
    <property type="evidence" value="ECO:0007669"/>
    <property type="project" value="TreeGrafter"/>
</dbReference>
<dbReference type="GO" id="GO:0042734">
    <property type="term" value="C:presynaptic membrane"/>
    <property type="evidence" value="ECO:0007669"/>
    <property type="project" value="TreeGrafter"/>
</dbReference>
<dbReference type="OrthoDB" id="5831756at2759"/>
<feature type="compositionally biased region" description="Polar residues" evidence="1">
    <location>
        <begin position="227"/>
        <end position="238"/>
    </location>
</feature>
<dbReference type="EMBL" id="MTYJ01000322">
    <property type="protein sequence ID" value="OWA53456.1"/>
    <property type="molecule type" value="Genomic_DNA"/>
</dbReference>
<feature type="region of interest" description="Disordered" evidence="1">
    <location>
        <begin position="159"/>
        <end position="349"/>
    </location>
</feature>
<proteinExistence type="predicted"/>
<keyword evidence="4" id="KW-1185">Reference proteome</keyword>
<dbReference type="GO" id="GO:0061789">
    <property type="term" value="P:dense core granule priming"/>
    <property type="evidence" value="ECO:0007669"/>
    <property type="project" value="TreeGrafter"/>
</dbReference>
<dbReference type="InterPro" id="IPR035892">
    <property type="entry name" value="C2_domain_sf"/>
</dbReference>
<dbReference type="GO" id="GO:0099525">
    <property type="term" value="P:presynaptic dense core vesicle exocytosis"/>
    <property type="evidence" value="ECO:0007669"/>
    <property type="project" value="TreeGrafter"/>
</dbReference>
<dbReference type="GO" id="GO:0019992">
    <property type="term" value="F:diacylglycerol binding"/>
    <property type="evidence" value="ECO:0007669"/>
    <property type="project" value="InterPro"/>
</dbReference>